<reference evidence="2 3" key="1">
    <citation type="journal article" date="2018" name="Plant J.">
        <title>Genome sequences of Chlorella sorokiniana UTEX 1602 and Micractinium conductrix SAG 241.80: implications to maltose excretion by a green alga.</title>
        <authorList>
            <person name="Arriola M.B."/>
            <person name="Velmurugan N."/>
            <person name="Zhang Y."/>
            <person name="Plunkett M.H."/>
            <person name="Hondzo H."/>
            <person name="Barney B.M."/>
        </authorList>
    </citation>
    <scope>NUCLEOTIDE SEQUENCE [LARGE SCALE GENOMIC DNA]</scope>
    <source>
        <strain evidence="2 3">SAG 241.80</strain>
    </source>
</reference>
<name>A0A2P6V0X6_9CHLO</name>
<evidence type="ECO:0000313" key="2">
    <source>
        <dbReference type="EMBL" id="PSC67735.1"/>
    </source>
</evidence>
<gene>
    <name evidence="2" type="ORF">C2E20_8597</name>
</gene>
<proteinExistence type="predicted"/>
<accession>A0A2P6V0X6</accession>
<comment type="caution">
    <text evidence="2">The sequence shown here is derived from an EMBL/GenBank/DDBJ whole genome shotgun (WGS) entry which is preliminary data.</text>
</comment>
<dbReference type="EMBL" id="LHPF02000049">
    <property type="protein sequence ID" value="PSC67735.1"/>
    <property type="molecule type" value="Genomic_DNA"/>
</dbReference>
<keyword evidence="3" id="KW-1185">Reference proteome</keyword>
<organism evidence="2 3">
    <name type="scientific">Micractinium conductrix</name>
    <dbReference type="NCBI Taxonomy" id="554055"/>
    <lineage>
        <taxon>Eukaryota</taxon>
        <taxon>Viridiplantae</taxon>
        <taxon>Chlorophyta</taxon>
        <taxon>core chlorophytes</taxon>
        <taxon>Trebouxiophyceae</taxon>
        <taxon>Chlorellales</taxon>
        <taxon>Chlorellaceae</taxon>
        <taxon>Chlorella clade</taxon>
        <taxon>Micractinium</taxon>
    </lineage>
</organism>
<evidence type="ECO:0000313" key="3">
    <source>
        <dbReference type="Proteomes" id="UP000239649"/>
    </source>
</evidence>
<feature type="compositionally biased region" description="Low complexity" evidence="1">
    <location>
        <begin position="71"/>
        <end position="120"/>
    </location>
</feature>
<dbReference type="Proteomes" id="UP000239649">
    <property type="component" value="Unassembled WGS sequence"/>
</dbReference>
<evidence type="ECO:0000256" key="1">
    <source>
        <dbReference type="SAM" id="MobiDB-lite"/>
    </source>
</evidence>
<sequence length="136" mass="13434">MQTEQLQDAVIAGAATDVESAATAKAAAGHLSAIAAAGEGSHQDFSQLVTMIGKMVAMQACQEQGLPTPPGAEQQQQQLSGAAGGKAQQQAAAAAAAQLPGAAGGEAQQQAAATAAAQLPGAADDVLDANWWEELE</sequence>
<protein>
    <submittedName>
        <fullName evidence="2">Kinesin KIF13B isoform X5</fullName>
    </submittedName>
</protein>
<dbReference type="AlphaFoldDB" id="A0A2P6V0X6"/>
<feature type="region of interest" description="Disordered" evidence="1">
    <location>
        <begin position="64"/>
        <end position="120"/>
    </location>
</feature>